<feature type="compositionally biased region" description="Low complexity" evidence="3">
    <location>
        <begin position="17"/>
        <end position="28"/>
    </location>
</feature>
<dbReference type="GO" id="GO:0003723">
    <property type="term" value="F:RNA binding"/>
    <property type="evidence" value="ECO:0007669"/>
    <property type="project" value="TreeGrafter"/>
</dbReference>
<dbReference type="Proteomes" id="UP000663760">
    <property type="component" value="Chromosome 9"/>
</dbReference>
<feature type="region of interest" description="Disordered" evidence="3">
    <location>
        <begin position="1"/>
        <end position="29"/>
    </location>
</feature>
<dbReference type="EMBL" id="LR746272">
    <property type="protein sequence ID" value="CAA7402246.1"/>
    <property type="molecule type" value="Genomic_DNA"/>
</dbReference>
<evidence type="ECO:0000256" key="3">
    <source>
        <dbReference type="SAM" id="MobiDB-lite"/>
    </source>
</evidence>
<dbReference type="GO" id="GO:0005634">
    <property type="term" value="C:nucleus"/>
    <property type="evidence" value="ECO:0007669"/>
    <property type="project" value="UniProtKB-SubCell"/>
</dbReference>
<protein>
    <recommendedName>
        <fullName evidence="4">OCRE domain-containing protein</fullName>
    </recommendedName>
</protein>
<gene>
    <name evidence="5" type="ORF">SI8410_09012924</name>
</gene>
<dbReference type="CDD" id="cd16074">
    <property type="entry name" value="OCRE"/>
    <property type="match status" value="1"/>
</dbReference>
<reference evidence="5" key="1">
    <citation type="submission" date="2020-02" db="EMBL/GenBank/DDBJ databases">
        <authorList>
            <person name="Scholz U."/>
            <person name="Mascher M."/>
            <person name="Fiebig A."/>
        </authorList>
    </citation>
    <scope>NUCLEOTIDE SEQUENCE</scope>
</reference>
<name>A0A7I8KY31_SPIIN</name>
<proteinExistence type="predicted"/>
<dbReference type="InterPro" id="IPR041591">
    <property type="entry name" value="OCRE"/>
</dbReference>
<dbReference type="AlphaFoldDB" id="A0A7I8KY31"/>
<keyword evidence="6" id="KW-1185">Reference proteome</keyword>
<dbReference type="OrthoDB" id="4822at2759"/>
<feature type="domain" description="OCRE" evidence="4">
    <location>
        <begin position="36"/>
        <end position="73"/>
    </location>
</feature>
<evidence type="ECO:0000256" key="1">
    <source>
        <dbReference type="ARBA" id="ARBA00004123"/>
    </source>
</evidence>
<dbReference type="Pfam" id="PF17780">
    <property type="entry name" value="OCRE"/>
    <property type="match status" value="1"/>
</dbReference>
<dbReference type="PANTHER" id="PTHR13948">
    <property type="entry name" value="RNA-BINDING PROTEIN"/>
    <property type="match status" value="1"/>
</dbReference>
<evidence type="ECO:0000259" key="4">
    <source>
        <dbReference type="Pfam" id="PF17780"/>
    </source>
</evidence>
<evidence type="ECO:0000256" key="2">
    <source>
        <dbReference type="ARBA" id="ARBA00023242"/>
    </source>
</evidence>
<dbReference type="GO" id="GO:0000398">
    <property type="term" value="P:mRNA splicing, via spliceosome"/>
    <property type="evidence" value="ECO:0007669"/>
    <property type="project" value="TreeGrafter"/>
</dbReference>
<organism evidence="5 6">
    <name type="scientific">Spirodela intermedia</name>
    <name type="common">Intermediate duckweed</name>
    <dbReference type="NCBI Taxonomy" id="51605"/>
    <lineage>
        <taxon>Eukaryota</taxon>
        <taxon>Viridiplantae</taxon>
        <taxon>Streptophyta</taxon>
        <taxon>Embryophyta</taxon>
        <taxon>Tracheophyta</taxon>
        <taxon>Spermatophyta</taxon>
        <taxon>Magnoliopsida</taxon>
        <taxon>Liliopsida</taxon>
        <taxon>Araceae</taxon>
        <taxon>Lemnoideae</taxon>
        <taxon>Spirodela</taxon>
    </lineage>
</organism>
<comment type="subcellular location">
    <subcellularLocation>
        <location evidence="1">Nucleus</location>
    </subcellularLocation>
</comment>
<evidence type="ECO:0000313" key="6">
    <source>
        <dbReference type="Proteomes" id="UP000663760"/>
    </source>
</evidence>
<dbReference type="PANTHER" id="PTHR13948:SF38">
    <property type="entry name" value="D111_G-PATCH DOMAIN-CONTAINING PROTEIN"/>
    <property type="match status" value="1"/>
</dbReference>
<accession>A0A7I8KY31</accession>
<evidence type="ECO:0000313" key="5">
    <source>
        <dbReference type="EMBL" id="CAA7402246.1"/>
    </source>
</evidence>
<keyword evidence="2" id="KW-0539">Nucleus</keyword>
<sequence>MKTKAEVVPAATRATEESVPSVSMEPSSGGDVRLNSSGFYHDPSAGWYYSTKDGRYYRFEDGHYVAWDSDEKNENPQQSTCNAFEDASQDHSGMLEETLINLYLSCYSNELANARCSSTYETDADTYEEHHNEETFDVENAMNIVEEAVEEAESSGRPFEEGDYSDADTSRCEENWLAQYGQVVKPEDEAALAFPVVDLWEWRLVEEIGKGRKKVMRLAGRLAKRSVKVHPSVSAGGGFLKTARICEVYLDLVQVETGISSIRAAFLLCSLGEAIGRTNKGLLQPLQVAGNKGTAGLGWRTERVVQ</sequence>